<gene>
    <name evidence="2" type="ORF">DL89DRAFT_268204</name>
</gene>
<proteinExistence type="predicted"/>
<comment type="caution">
    <text evidence="2">The sequence shown here is derived from an EMBL/GenBank/DDBJ whole genome shotgun (WGS) entry which is preliminary data.</text>
</comment>
<keyword evidence="3" id="KW-1185">Reference proteome</keyword>
<organism evidence="2 3">
    <name type="scientific">Linderina pennispora</name>
    <dbReference type="NCBI Taxonomy" id="61395"/>
    <lineage>
        <taxon>Eukaryota</taxon>
        <taxon>Fungi</taxon>
        <taxon>Fungi incertae sedis</taxon>
        <taxon>Zoopagomycota</taxon>
        <taxon>Kickxellomycotina</taxon>
        <taxon>Kickxellomycetes</taxon>
        <taxon>Kickxellales</taxon>
        <taxon>Kickxellaceae</taxon>
        <taxon>Linderina</taxon>
    </lineage>
</organism>
<feature type="compositionally biased region" description="Basic and acidic residues" evidence="1">
    <location>
        <begin position="47"/>
        <end position="65"/>
    </location>
</feature>
<protein>
    <submittedName>
        <fullName evidence="2">Uncharacterized protein</fullName>
    </submittedName>
</protein>
<feature type="region of interest" description="Disordered" evidence="1">
    <location>
        <begin position="112"/>
        <end position="137"/>
    </location>
</feature>
<dbReference type="GeneID" id="63804484"/>
<name>A0A1Y1W7J2_9FUNG</name>
<reference evidence="2 3" key="1">
    <citation type="submission" date="2016-07" db="EMBL/GenBank/DDBJ databases">
        <title>Pervasive Adenine N6-methylation of Active Genes in Fungi.</title>
        <authorList>
            <consortium name="DOE Joint Genome Institute"/>
            <person name="Mondo S.J."/>
            <person name="Dannebaum R.O."/>
            <person name="Kuo R.C."/>
            <person name="Labutti K."/>
            <person name="Haridas S."/>
            <person name="Kuo A."/>
            <person name="Salamov A."/>
            <person name="Ahrendt S.R."/>
            <person name="Lipzen A."/>
            <person name="Sullivan W."/>
            <person name="Andreopoulos W.B."/>
            <person name="Clum A."/>
            <person name="Lindquist E."/>
            <person name="Daum C."/>
            <person name="Ramamoorthy G.K."/>
            <person name="Gryganskyi A."/>
            <person name="Culley D."/>
            <person name="Magnuson J.K."/>
            <person name="James T.Y."/>
            <person name="O'Malley M.A."/>
            <person name="Stajich J.E."/>
            <person name="Spatafora J.W."/>
            <person name="Visel A."/>
            <person name="Grigoriev I.V."/>
        </authorList>
    </citation>
    <scope>NUCLEOTIDE SEQUENCE [LARGE SCALE GENOMIC DNA]</scope>
    <source>
        <strain evidence="2 3">ATCC 12442</strain>
    </source>
</reference>
<sequence length="137" mass="14761">MVQFQASETLFCAIARISNSELASFPCLALGKQQTCTGHCRPMQRGKPYDLHSSDGSSEKKRTEKVGLSAGKQHMWILLRPKAAMWAVCVVLASPEGQGCACGVPQCRTTTQRPQHGSQLSTPPSFPSAALSPRCTI</sequence>
<feature type="compositionally biased region" description="Polar residues" evidence="1">
    <location>
        <begin position="112"/>
        <end position="123"/>
    </location>
</feature>
<dbReference type="AlphaFoldDB" id="A0A1Y1W7J2"/>
<dbReference type="RefSeq" id="XP_040742918.1">
    <property type="nucleotide sequence ID" value="XM_040887836.1"/>
</dbReference>
<dbReference type="Proteomes" id="UP000193922">
    <property type="component" value="Unassembled WGS sequence"/>
</dbReference>
<dbReference type="EMBL" id="MCFD01000008">
    <property type="protein sequence ID" value="ORX69186.1"/>
    <property type="molecule type" value="Genomic_DNA"/>
</dbReference>
<feature type="region of interest" description="Disordered" evidence="1">
    <location>
        <begin position="43"/>
        <end position="67"/>
    </location>
</feature>
<evidence type="ECO:0000256" key="1">
    <source>
        <dbReference type="SAM" id="MobiDB-lite"/>
    </source>
</evidence>
<evidence type="ECO:0000313" key="2">
    <source>
        <dbReference type="EMBL" id="ORX69186.1"/>
    </source>
</evidence>
<accession>A0A1Y1W7J2</accession>
<evidence type="ECO:0000313" key="3">
    <source>
        <dbReference type="Proteomes" id="UP000193922"/>
    </source>
</evidence>